<dbReference type="GO" id="GO:0003676">
    <property type="term" value="F:nucleic acid binding"/>
    <property type="evidence" value="ECO:0007669"/>
    <property type="project" value="InterPro"/>
</dbReference>
<evidence type="ECO:0000313" key="3">
    <source>
        <dbReference type="EMBL" id="KAA8524542.1"/>
    </source>
</evidence>
<gene>
    <name evidence="3" type="ORF">F0562_010965</name>
</gene>
<feature type="region of interest" description="Disordered" evidence="1">
    <location>
        <begin position="227"/>
        <end position="249"/>
    </location>
</feature>
<feature type="domain" description="Retroviral polymerase SH3-like" evidence="2">
    <location>
        <begin position="130"/>
        <end position="187"/>
    </location>
</feature>
<reference evidence="3 4" key="1">
    <citation type="submission" date="2019-09" db="EMBL/GenBank/DDBJ databases">
        <title>A chromosome-level genome assembly of the Chinese tupelo Nyssa sinensis.</title>
        <authorList>
            <person name="Yang X."/>
            <person name="Kang M."/>
            <person name="Yang Y."/>
            <person name="Xiong H."/>
            <person name="Wang M."/>
            <person name="Zhang Z."/>
            <person name="Wang Z."/>
            <person name="Wu H."/>
            <person name="Ma T."/>
            <person name="Liu J."/>
            <person name="Xi Z."/>
        </authorList>
    </citation>
    <scope>NUCLEOTIDE SEQUENCE [LARGE SCALE GENOMIC DNA]</scope>
    <source>
        <strain evidence="3">J267</strain>
        <tissue evidence="3">Leaf</tissue>
    </source>
</reference>
<name>A0A5J5A400_9ASTE</name>
<sequence>MALRVEEPPALTASSTLAQIFKNERWERSNCLCLLFMKSHINKSIRGSILETDKAKPFRKAVEEQFIRSDKALASTLMKKLSSKTFDSTEALKTTVYILNRVPSKAVFKTPFELWTGQKPSLSHLHIWGCTIEVRIYNPHIKKLDPRIISGFFIGYPVNSKGFKFYCPSNSPRIVESRNAKFLEDAEPSGSAYPRKLQFEKAQEQTKTPSYEEHMIVLREDQIDYSEQQSFQEQSTHEEQVQAEPTPSL</sequence>
<dbReference type="OrthoDB" id="1935113at2759"/>
<evidence type="ECO:0000259" key="2">
    <source>
        <dbReference type="Pfam" id="PF25597"/>
    </source>
</evidence>
<dbReference type="Gene3D" id="3.30.420.10">
    <property type="entry name" value="Ribonuclease H-like superfamily/Ribonuclease H"/>
    <property type="match status" value="1"/>
</dbReference>
<organism evidence="3 4">
    <name type="scientific">Nyssa sinensis</name>
    <dbReference type="NCBI Taxonomy" id="561372"/>
    <lineage>
        <taxon>Eukaryota</taxon>
        <taxon>Viridiplantae</taxon>
        <taxon>Streptophyta</taxon>
        <taxon>Embryophyta</taxon>
        <taxon>Tracheophyta</taxon>
        <taxon>Spermatophyta</taxon>
        <taxon>Magnoliopsida</taxon>
        <taxon>eudicotyledons</taxon>
        <taxon>Gunneridae</taxon>
        <taxon>Pentapetalae</taxon>
        <taxon>asterids</taxon>
        <taxon>Cornales</taxon>
        <taxon>Nyssaceae</taxon>
        <taxon>Nyssa</taxon>
    </lineage>
</organism>
<dbReference type="Proteomes" id="UP000325577">
    <property type="component" value="Linkage Group LG4"/>
</dbReference>
<proteinExistence type="predicted"/>
<dbReference type="PANTHER" id="PTHR42648:SF28">
    <property type="entry name" value="TRANSPOSON-ENCODED PROTEIN WITH RIBONUCLEASE H-LIKE AND RETROVIRUS ZINC FINGER-LIKE DOMAINS"/>
    <property type="match status" value="1"/>
</dbReference>
<dbReference type="EMBL" id="CM018047">
    <property type="protein sequence ID" value="KAA8524542.1"/>
    <property type="molecule type" value="Genomic_DNA"/>
</dbReference>
<evidence type="ECO:0000256" key="1">
    <source>
        <dbReference type="SAM" id="MobiDB-lite"/>
    </source>
</evidence>
<dbReference type="Pfam" id="PF25597">
    <property type="entry name" value="SH3_retrovirus"/>
    <property type="match status" value="1"/>
</dbReference>
<keyword evidence="4" id="KW-1185">Reference proteome</keyword>
<dbReference type="InterPro" id="IPR036397">
    <property type="entry name" value="RNaseH_sf"/>
</dbReference>
<evidence type="ECO:0000313" key="4">
    <source>
        <dbReference type="Proteomes" id="UP000325577"/>
    </source>
</evidence>
<accession>A0A5J5A400</accession>
<protein>
    <recommendedName>
        <fullName evidence="2">Retroviral polymerase SH3-like domain-containing protein</fullName>
    </recommendedName>
</protein>
<dbReference type="InterPro" id="IPR057670">
    <property type="entry name" value="SH3_retrovirus"/>
</dbReference>
<dbReference type="InterPro" id="IPR039537">
    <property type="entry name" value="Retrotran_Ty1/copia-like"/>
</dbReference>
<dbReference type="AlphaFoldDB" id="A0A5J5A400"/>
<dbReference type="PANTHER" id="PTHR42648">
    <property type="entry name" value="TRANSPOSASE, PUTATIVE-RELATED"/>
    <property type="match status" value="1"/>
</dbReference>